<reference evidence="2 3" key="1">
    <citation type="journal article" date="2014" name="Genome Biol. Evol.">
        <title>The genome of the myxosporean Thelohanellus kitauei shows adaptations to nutrient acquisition within its fish host.</title>
        <authorList>
            <person name="Yang Y."/>
            <person name="Xiong J."/>
            <person name="Zhou Z."/>
            <person name="Huo F."/>
            <person name="Miao W."/>
            <person name="Ran C."/>
            <person name="Liu Y."/>
            <person name="Zhang J."/>
            <person name="Feng J."/>
            <person name="Wang M."/>
            <person name="Wang M."/>
            <person name="Wang L."/>
            <person name="Yao B."/>
        </authorList>
    </citation>
    <scope>NUCLEOTIDE SEQUENCE [LARGE SCALE GENOMIC DNA]</scope>
    <source>
        <strain evidence="2">Wuqing</strain>
    </source>
</reference>
<protein>
    <recommendedName>
        <fullName evidence="1">ISXO2-like transposase domain-containing protein</fullName>
    </recommendedName>
</protein>
<sequence>MAMIPGGLTRLLQPLDISANKSFKSKLRSTWEEFMTTLCLDFRENGKHIKKASYATIVNWINFPWESKANHQTMNNFVATHKSSDRVDPLEKSFLPHRNGSAKKFLLISFWSKMKLSHIMEGDYAYSVPTIVDWSRFYRDLTKTCKKRRLIQQQRMLGGIERTEKNEKYFFVEMVTDRIEITLLPIIQRRIRPYTRIIIDGWKAYLKLDEYGYVHDVVIYEDNFVDTFLPYVHVHNIENMWLVLK</sequence>
<dbReference type="EMBL" id="JWZT01002250">
    <property type="protein sequence ID" value="KII69962.1"/>
    <property type="molecule type" value="Genomic_DNA"/>
</dbReference>
<dbReference type="Proteomes" id="UP000031668">
    <property type="component" value="Unassembled WGS sequence"/>
</dbReference>
<evidence type="ECO:0000259" key="1">
    <source>
        <dbReference type="Pfam" id="PF12762"/>
    </source>
</evidence>
<proteinExistence type="predicted"/>
<dbReference type="InterPro" id="IPR053164">
    <property type="entry name" value="IS1016-like_transposase"/>
</dbReference>
<evidence type="ECO:0000313" key="3">
    <source>
        <dbReference type="Proteomes" id="UP000031668"/>
    </source>
</evidence>
<dbReference type="OrthoDB" id="6412411at2759"/>
<comment type="caution">
    <text evidence="2">The sequence shown here is derived from an EMBL/GenBank/DDBJ whole genome shotgun (WGS) entry which is preliminary data.</text>
</comment>
<name>A0A0C2N7P9_THEKT</name>
<dbReference type="AlphaFoldDB" id="A0A0C2N7P9"/>
<gene>
    <name evidence="2" type="ORF">RF11_07747</name>
</gene>
<organism evidence="2 3">
    <name type="scientific">Thelohanellus kitauei</name>
    <name type="common">Myxosporean</name>
    <dbReference type="NCBI Taxonomy" id="669202"/>
    <lineage>
        <taxon>Eukaryota</taxon>
        <taxon>Metazoa</taxon>
        <taxon>Cnidaria</taxon>
        <taxon>Myxozoa</taxon>
        <taxon>Myxosporea</taxon>
        <taxon>Bivalvulida</taxon>
        <taxon>Platysporina</taxon>
        <taxon>Myxobolidae</taxon>
        <taxon>Thelohanellus</taxon>
    </lineage>
</organism>
<evidence type="ECO:0000313" key="2">
    <source>
        <dbReference type="EMBL" id="KII69962.1"/>
    </source>
</evidence>
<keyword evidence="3" id="KW-1185">Reference proteome</keyword>
<dbReference type="Pfam" id="PF12762">
    <property type="entry name" value="DDE_Tnp_IS1595"/>
    <property type="match status" value="1"/>
</dbReference>
<dbReference type="PANTHER" id="PTHR47163:SF2">
    <property type="entry name" value="SI:DKEY-17M8.2"/>
    <property type="match status" value="1"/>
</dbReference>
<feature type="domain" description="ISXO2-like transposase" evidence="1">
    <location>
        <begin position="144"/>
        <end position="226"/>
    </location>
</feature>
<accession>A0A0C2N7P9</accession>
<dbReference type="PANTHER" id="PTHR47163">
    <property type="entry name" value="DDE_TNP_IS1595 DOMAIN-CONTAINING PROTEIN"/>
    <property type="match status" value="1"/>
</dbReference>
<dbReference type="InterPro" id="IPR024445">
    <property type="entry name" value="Tnp_ISXO2-like"/>
</dbReference>